<sequence>MLPDEELTRRLAMLLGRQLNPLSLDWEDASNWCWKSDGVAPELIKLARTDVTSPFWRGIRQLFGFDRWAHAETLPMVAGMLPPDLPLMPMPMTFLARLQHSPIWSLPWRQAEQASWTGQFAERLGHQVGLLHRETANWFGHPLSGRHELAAWPDRVCNFLRQSDARAMHELADEPVALPDRAVWCLPDLRADQYLESATDGFWSDWEALVVAPIEFDWALLELLLDDETLRQRFCRAYRCHGAVPRISRQRLHYRAVLWCLEVLGPMSWPVMRDQPDWLDHRVAQ</sequence>
<evidence type="ECO:0000313" key="2">
    <source>
        <dbReference type="Proteomes" id="UP000281975"/>
    </source>
</evidence>
<dbReference type="Proteomes" id="UP000281975">
    <property type="component" value="Unassembled WGS sequence"/>
</dbReference>
<proteinExistence type="predicted"/>
<dbReference type="EMBL" id="RBIN01000003">
    <property type="protein sequence ID" value="RKR06233.1"/>
    <property type="molecule type" value="Genomic_DNA"/>
</dbReference>
<comment type="caution">
    <text evidence="1">The sequence shown here is derived from an EMBL/GenBank/DDBJ whole genome shotgun (WGS) entry which is preliminary data.</text>
</comment>
<gene>
    <name evidence="1" type="ORF">C7446_1171</name>
</gene>
<reference evidence="1 2" key="1">
    <citation type="submission" date="2018-10" db="EMBL/GenBank/DDBJ databases">
        <title>Genomic Encyclopedia of Type Strains, Phase IV (KMG-IV): sequencing the most valuable type-strain genomes for metagenomic binning, comparative biology and taxonomic classification.</title>
        <authorList>
            <person name="Goeker M."/>
        </authorList>
    </citation>
    <scope>NUCLEOTIDE SEQUENCE [LARGE SCALE GENOMIC DNA]</scope>
    <source>
        <strain evidence="1 2">DSM 23229</strain>
    </source>
</reference>
<protein>
    <recommendedName>
        <fullName evidence="3">Aminoglycoside phosphotransferase domain-containing protein</fullName>
    </recommendedName>
</protein>
<organism evidence="1 2">
    <name type="scientific">Kushneria sinocarnis</name>
    <dbReference type="NCBI Taxonomy" id="595502"/>
    <lineage>
        <taxon>Bacteria</taxon>
        <taxon>Pseudomonadati</taxon>
        <taxon>Pseudomonadota</taxon>
        <taxon>Gammaproteobacteria</taxon>
        <taxon>Oceanospirillales</taxon>
        <taxon>Halomonadaceae</taxon>
        <taxon>Kushneria</taxon>
    </lineage>
</organism>
<name>A0A420WYG7_9GAMM</name>
<evidence type="ECO:0008006" key="3">
    <source>
        <dbReference type="Google" id="ProtNLM"/>
    </source>
</evidence>
<dbReference type="AlphaFoldDB" id="A0A420WYG7"/>
<dbReference type="RefSeq" id="WP_121172159.1">
    <property type="nucleotide sequence ID" value="NZ_RBIN01000003.1"/>
</dbReference>
<evidence type="ECO:0000313" key="1">
    <source>
        <dbReference type="EMBL" id="RKR06233.1"/>
    </source>
</evidence>
<accession>A0A420WYG7</accession>
<dbReference type="OrthoDB" id="5608035at2"/>
<keyword evidence="2" id="KW-1185">Reference proteome</keyword>